<gene>
    <name evidence="2" type="ORF">CIG1485E_0052</name>
</gene>
<dbReference type="PANTHER" id="PTHR43861">
    <property type="entry name" value="TRANS-ACONITATE 2-METHYLTRANSFERASE-RELATED"/>
    <property type="match status" value="1"/>
</dbReference>
<dbReference type="AlphaFoldDB" id="A0A076F7D0"/>
<dbReference type="GO" id="GO:0008168">
    <property type="term" value="F:methyltransferase activity"/>
    <property type="evidence" value="ECO:0007669"/>
    <property type="project" value="UniProtKB-KW"/>
</dbReference>
<dbReference type="GO" id="GO:0032259">
    <property type="term" value="P:methylation"/>
    <property type="evidence" value="ECO:0007669"/>
    <property type="project" value="UniProtKB-KW"/>
</dbReference>
<keyword evidence="1" id="KW-1133">Transmembrane helix</keyword>
<proteinExistence type="predicted"/>
<dbReference type="Gene3D" id="3.40.50.150">
    <property type="entry name" value="Vaccinia Virus protein VP39"/>
    <property type="match status" value="1"/>
</dbReference>
<dbReference type="OrthoDB" id="9769602at2"/>
<dbReference type="eggNOG" id="COG2226">
    <property type="taxonomic scope" value="Bacteria"/>
</dbReference>
<sequence length="259" mass="30080">MNKIFHDGKYYSELEIKEIVKRYYQSAFSRKIDRHVQMQTLFPDTLDNKSKILDYGCGMGGVSQLFYDRYGCNVDGVDISENELIKAKIAFGDNAKLNFLLLSQFGFPKNTYDLVFSSQVIEHVHNPGNYLSNINNMLKNDGYLLIGLPNIVNINYLINLILFSNKRAIKTSKKILNSYNKASDHINGWDPFHFINLCSSCGFELVKYIPTEETPISFFLQRIPFIGKYIYRLPFTTRLSYTMFFLFKKSKNIKININD</sequence>
<keyword evidence="1" id="KW-0812">Transmembrane</keyword>
<keyword evidence="2" id="KW-0489">Methyltransferase</keyword>
<keyword evidence="3" id="KW-1185">Reference proteome</keyword>
<reference evidence="3" key="1">
    <citation type="journal article" date="2014" name="Genome Announc.">
        <title>Complete Genome Sequence of Campylobacter iguaniorum Strain 1485ET, Isolated from a Bearded Dragon (Pogona vitticeps).</title>
        <authorList>
            <person name="Gilbert M.J."/>
            <person name="Miller W.G."/>
            <person name="Yee E."/>
            <person name="Kik M."/>
            <person name="Wagenaar J.A."/>
            <person name="Duim B."/>
        </authorList>
    </citation>
    <scope>NUCLEOTIDE SEQUENCE [LARGE SCALE GENOMIC DNA]</scope>
    <source>
        <strain evidence="3">1485E</strain>
    </source>
</reference>
<dbReference type="SUPFAM" id="SSF53335">
    <property type="entry name" value="S-adenosyl-L-methionine-dependent methyltransferases"/>
    <property type="match status" value="1"/>
</dbReference>
<dbReference type="CDD" id="cd02440">
    <property type="entry name" value="AdoMet_MTases"/>
    <property type="match status" value="1"/>
</dbReference>
<dbReference type="EMBL" id="CP009043">
    <property type="protein sequence ID" value="AII13931.1"/>
    <property type="molecule type" value="Genomic_DNA"/>
</dbReference>
<evidence type="ECO:0000313" key="3">
    <source>
        <dbReference type="Proteomes" id="UP000028486"/>
    </source>
</evidence>
<organism evidence="2 3">
    <name type="scientific">Campylobacter iguaniorum</name>
    <dbReference type="NCBI Taxonomy" id="1244531"/>
    <lineage>
        <taxon>Bacteria</taxon>
        <taxon>Pseudomonadati</taxon>
        <taxon>Campylobacterota</taxon>
        <taxon>Epsilonproteobacteria</taxon>
        <taxon>Campylobacterales</taxon>
        <taxon>Campylobacteraceae</taxon>
        <taxon>Campylobacter</taxon>
    </lineage>
</organism>
<evidence type="ECO:0000313" key="2">
    <source>
        <dbReference type="EMBL" id="AII13931.1"/>
    </source>
</evidence>
<keyword evidence="2" id="KW-0808">Transferase</keyword>
<dbReference type="KEGG" id="caj:CIG1485E_0052"/>
<dbReference type="InterPro" id="IPR029063">
    <property type="entry name" value="SAM-dependent_MTases_sf"/>
</dbReference>
<name>A0A076F7D0_9BACT</name>
<feature type="transmembrane region" description="Helical" evidence="1">
    <location>
        <begin position="142"/>
        <end position="163"/>
    </location>
</feature>
<dbReference type="Pfam" id="PF13489">
    <property type="entry name" value="Methyltransf_23"/>
    <property type="match status" value="1"/>
</dbReference>
<protein>
    <submittedName>
        <fullName evidence="2">SAM-dependent methyltransferase</fullName>
    </submittedName>
</protein>
<dbReference type="HOGENOM" id="CLU_1072339_0_0_7"/>
<accession>A0A076F7D0</accession>
<dbReference type="PANTHER" id="PTHR43861:SF6">
    <property type="entry name" value="METHYLTRANSFERASE TYPE 11"/>
    <property type="match status" value="1"/>
</dbReference>
<dbReference type="Proteomes" id="UP000028486">
    <property type="component" value="Chromosome"/>
</dbReference>
<evidence type="ECO:0000256" key="1">
    <source>
        <dbReference type="SAM" id="Phobius"/>
    </source>
</evidence>
<keyword evidence="1" id="KW-0472">Membrane</keyword>
<dbReference type="RefSeq" id="WP_038452480.1">
    <property type="nucleotide sequence ID" value="NZ_CP009043.1"/>
</dbReference>